<feature type="domain" description="Cytochrome b5 heme-binding" evidence="10">
    <location>
        <begin position="101"/>
        <end position="157"/>
    </location>
</feature>
<evidence type="ECO:0000256" key="2">
    <source>
        <dbReference type="ARBA" id="ARBA00009295"/>
    </source>
</evidence>
<comment type="similarity">
    <text evidence="2">Belongs to the fatty acid desaturase type 1 family.</text>
</comment>
<feature type="region of interest" description="Disordered" evidence="8">
    <location>
        <begin position="1"/>
        <end position="38"/>
    </location>
</feature>
<proteinExistence type="inferred from homology"/>
<feature type="transmembrane region" description="Helical" evidence="9">
    <location>
        <begin position="46"/>
        <end position="64"/>
    </location>
</feature>
<keyword evidence="7 9" id="KW-0472">Membrane</keyword>
<dbReference type="SUPFAM" id="SSF55856">
    <property type="entry name" value="Cytochrome b5-like heme/steroid binding domain"/>
    <property type="match status" value="1"/>
</dbReference>
<feature type="transmembrane region" description="Helical" evidence="9">
    <location>
        <begin position="207"/>
        <end position="228"/>
    </location>
</feature>
<dbReference type="PROSITE" id="PS50255">
    <property type="entry name" value="CYTOCHROME_B5_2"/>
    <property type="match status" value="1"/>
</dbReference>
<protein>
    <recommendedName>
        <fullName evidence="10">Cytochrome b5 heme-binding domain-containing protein</fullName>
    </recommendedName>
</protein>
<dbReference type="InterPro" id="IPR036400">
    <property type="entry name" value="Cyt_B5-like_heme/steroid_sf"/>
</dbReference>
<gene>
    <name evidence="11" type="ORF">LGLO00237_LOCUS29728</name>
</gene>
<name>A0A7S3ZBG0_9EUKA</name>
<feature type="compositionally biased region" description="Basic and acidic residues" evidence="8">
    <location>
        <begin position="17"/>
        <end position="33"/>
    </location>
</feature>
<dbReference type="GO" id="GO:0006629">
    <property type="term" value="P:lipid metabolic process"/>
    <property type="evidence" value="ECO:0007669"/>
    <property type="project" value="UniProtKB-KW"/>
</dbReference>
<evidence type="ECO:0000256" key="1">
    <source>
        <dbReference type="ARBA" id="ARBA00004141"/>
    </source>
</evidence>
<dbReference type="GO" id="GO:0016717">
    <property type="term" value="F:oxidoreductase activity, acting on paired donors, with oxidation of a pair of donors resulting in the reduction of molecular oxygen to two molecules of water"/>
    <property type="evidence" value="ECO:0007669"/>
    <property type="project" value="TreeGrafter"/>
</dbReference>
<dbReference type="InterPro" id="IPR012171">
    <property type="entry name" value="Fatty_acid_desaturase"/>
</dbReference>
<feature type="transmembrane region" description="Helical" evidence="9">
    <location>
        <begin position="386"/>
        <end position="406"/>
    </location>
</feature>
<dbReference type="CDD" id="cd03506">
    <property type="entry name" value="Delta6-FADS-like"/>
    <property type="match status" value="1"/>
</dbReference>
<keyword evidence="3 9" id="KW-0812">Transmembrane</keyword>
<evidence type="ECO:0000259" key="10">
    <source>
        <dbReference type="PROSITE" id="PS50255"/>
    </source>
</evidence>
<evidence type="ECO:0000313" key="11">
    <source>
        <dbReference type="EMBL" id="CAE0677947.1"/>
    </source>
</evidence>
<dbReference type="AlphaFoldDB" id="A0A7S3ZBG0"/>
<dbReference type="Pfam" id="PF00487">
    <property type="entry name" value="FA_desaturase"/>
    <property type="match status" value="1"/>
</dbReference>
<evidence type="ECO:0000256" key="7">
    <source>
        <dbReference type="ARBA" id="ARBA00023136"/>
    </source>
</evidence>
<feature type="transmembrane region" description="Helical" evidence="9">
    <location>
        <begin position="358"/>
        <end position="380"/>
    </location>
</feature>
<dbReference type="PANTHER" id="PTHR19353:SF88">
    <property type="entry name" value="DELTA(5) FATTY ACID DESATURASE FAT-4"/>
    <property type="match status" value="1"/>
</dbReference>
<feature type="transmembrane region" description="Helical" evidence="9">
    <location>
        <begin position="329"/>
        <end position="351"/>
    </location>
</feature>
<accession>A0A7S3ZBG0</accession>
<feature type="transmembrane region" description="Helical" evidence="9">
    <location>
        <begin position="76"/>
        <end position="94"/>
    </location>
</feature>
<dbReference type="InterPro" id="IPR005804">
    <property type="entry name" value="FA_desaturase_dom"/>
</dbReference>
<comment type="subcellular location">
    <subcellularLocation>
        <location evidence="1">Membrane</location>
        <topology evidence="1">Multi-pass membrane protein</topology>
    </subcellularLocation>
</comment>
<dbReference type="InterPro" id="IPR001199">
    <property type="entry name" value="Cyt_B5-like_heme/steroid-bd"/>
</dbReference>
<dbReference type="EMBL" id="HBIV01042295">
    <property type="protein sequence ID" value="CAE0677947.1"/>
    <property type="molecule type" value="Transcribed_RNA"/>
</dbReference>
<dbReference type="GO" id="GO:0016020">
    <property type="term" value="C:membrane"/>
    <property type="evidence" value="ECO:0007669"/>
    <property type="project" value="UniProtKB-SubCell"/>
</dbReference>
<dbReference type="Gene3D" id="3.10.120.10">
    <property type="entry name" value="Cytochrome b5-like heme/steroid binding domain"/>
    <property type="match status" value="1"/>
</dbReference>
<sequence length="511" mass="58435">MPVPRADHGGSRSSTAAKKEMQKPRAHDKDGLKKSTSNQQGMESGLFLPLGLLVLQIAIVKRIWGEEWRTLADQGWSLVAALVASVLYLVKIMFNRFCKKSKHEKLMSAEPANGPRKYVFLNGLKYDVTEFADKHPGGKVIRFYFDQDCTDAYNAFHRSSKWAAETLKSLKKTKAIPADVPPQPAYIKEYRELVRKWTRMGLYNPNWFFIGMRVLEIVGCLVFSIYFARHTIILSAMIAGYAWAKCGFLQHDAGHLGITGNSDVDILIQVAFEGFAKGGSAAWWRNRHNKHHAKPNVHNQDSDLVTLPFLSWDKDHAKEAPKWLIRYQAYYFVPLLCLYVPIFFITTKLFMWRKKHPFEAFVAVLHHLAFGYGLMGWSGLSLAETVGWFLLGYAVQGVYLGFVFSLSHFVMPHMHGPEEGKNVDWVKLQCNTTLDFSESEVVGWLTGHLNLQIEHHLCPTMPSSNYQYIKDDVRKLCQKYSEINYTAMSLWEAVRLNFKTLDEVARHRCSA</sequence>
<evidence type="ECO:0000256" key="8">
    <source>
        <dbReference type="SAM" id="MobiDB-lite"/>
    </source>
</evidence>
<dbReference type="PANTHER" id="PTHR19353">
    <property type="entry name" value="FATTY ACID DESATURASE 2"/>
    <property type="match status" value="1"/>
</dbReference>
<reference evidence="11" key="1">
    <citation type="submission" date="2021-01" db="EMBL/GenBank/DDBJ databases">
        <authorList>
            <person name="Corre E."/>
            <person name="Pelletier E."/>
            <person name="Niang G."/>
            <person name="Scheremetjew M."/>
            <person name="Finn R."/>
            <person name="Kale V."/>
            <person name="Holt S."/>
            <person name="Cochrane G."/>
            <person name="Meng A."/>
            <person name="Brown T."/>
            <person name="Cohen L."/>
        </authorList>
    </citation>
    <scope>NUCLEOTIDE SEQUENCE</scope>
    <source>
        <strain evidence="11">CCCM811</strain>
    </source>
</reference>
<feature type="compositionally biased region" description="Basic and acidic residues" evidence="8">
    <location>
        <begin position="1"/>
        <end position="10"/>
    </location>
</feature>
<keyword evidence="6" id="KW-0443">Lipid metabolism</keyword>
<evidence type="ECO:0000256" key="6">
    <source>
        <dbReference type="ARBA" id="ARBA00023098"/>
    </source>
</evidence>
<keyword evidence="4 9" id="KW-1133">Transmembrane helix</keyword>
<evidence type="ECO:0000256" key="5">
    <source>
        <dbReference type="ARBA" id="ARBA00023002"/>
    </source>
</evidence>
<dbReference type="Pfam" id="PF00173">
    <property type="entry name" value="Cyt-b5"/>
    <property type="match status" value="1"/>
</dbReference>
<organism evidence="11">
    <name type="scientific">Lotharella globosa</name>
    <dbReference type="NCBI Taxonomy" id="91324"/>
    <lineage>
        <taxon>Eukaryota</taxon>
        <taxon>Sar</taxon>
        <taxon>Rhizaria</taxon>
        <taxon>Cercozoa</taxon>
        <taxon>Chlorarachniophyceae</taxon>
        <taxon>Lotharella</taxon>
    </lineage>
</organism>
<keyword evidence="5" id="KW-0560">Oxidoreductase</keyword>
<evidence type="ECO:0000256" key="4">
    <source>
        <dbReference type="ARBA" id="ARBA00022989"/>
    </source>
</evidence>
<evidence type="ECO:0000256" key="9">
    <source>
        <dbReference type="SAM" id="Phobius"/>
    </source>
</evidence>
<evidence type="ECO:0000256" key="3">
    <source>
        <dbReference type="ARBA" id="ARBA00022692"/>
    </source>
</evidence>